<keyword evidence="6" id="KW-0067">ATP-binding</keyword>
<dbReference type="InterPro" id="IPR044974">
    <property type="entry name" value="Disease_R_plants"/>
</dbReference>
<reference evidence="10" key="1">
    <citation type="submission" date="2024-07" db="EMBL/GenBank/DDBJ databases">
        <title>Two chromosome-level genome assemblies of Korean endemic species Abeliophyllum distichum and Forsythia ovata (Oleaceae).</title>
        <authorList>
            <person name="Jang H."/>
        </authorList>
    </citation>
    <scope>NUCLEOTIDE SEQUENCE [LARGE SCALE GENOMIC DNA]</scope>
</reference>
<dbReference type="GO" id="GO:0006952">
    <property type="term" value="P:defense response"/>
    <property type="evidence" value="ECO:0007669"/>
    <property type="project" value="UniProtKB-KW"/>
</dbReference>
<dbReference type="PANTHER" id="PTHR23155">
    <property type="entry name" value="DISEASE RESISTANCE PROTEIN RP"/>
    <property type="match status" value="1"/>
</dbReference>
<comment type="caution">
    <text evidence="9">The sequence shown here is derived from an EMBL/GenBank/DDBJ whole genome shotgun (WGS) entry which is preliminary data.</text>
</comment>
<evidence type="ECO:0000256" key="5">
    <source>
        <dbReference type="ARBA" id="ARBA00022821"/>
    </source>
</evidence>
<dbReference type="PANTHER" id="PTHR23155:SF1032">
    <property type="entry name" value="NB-ARC DOMAIN-CONTAINING PROTEIN"/>
    <property type="match status" value="1"/>
</dbReference>
<dbReference type="GO" id="GO:0005524">
    <property type="term" value="F:ATP binding"/>
    <property type="evidence" value="ECO:0007669"/>
    <property type="project" value="UniProtKB-KW"/>
</dbReference>
<keyword evidence="10" id="KW-1185">Reference proteome</keyword>
<evidence type="ECO:0000313" key="10">
    <source>
        <dbReference type="Proteomes" id="UP001604277"/>
    </source>
</evidence>
<evidence type="ECO:0000256" key="1">
    <source>
        <dbReference type="ARBA" id="ARBA00008894"/>
    </source>
</evidence>
<keyword evidence="2" id="KW-0433">Leucine-rich repeat</keyword>
<dbReference type="Gene3D" id="1.10.10.10">
    <property type="entry name" value="Winged helix-like DNA-binding domain superfamily/Winged helix DNA-binding domain"/>
    <property type="match status" value="1"/>
</dbReference>
<dbReference type="FunFam" id="1.10.10.10:FF:000322">
    <property type="entry name" value="Probable disease resistance protein At1g63360"/>
    <property type="match status" value="1"/>
</dbReference>
<protein>
    <submittedName>
        <fullName evidence="9">Disease resistance protein</fullName>
    </submittedName>
</protein>
<dbReference type="Pfam" id="PF23559">
    <property type="entry name" value="WHD_DRP"/>
    <property type="match status" value="1"/>
</dbReference>
<dbReference type="InterPro" id="IPR042197">
    <property type="entry name" value="Apaf_helical"/>
</dbReference>
<keyword evidence="4" id="KW-0547">Nucleotide-binding</keyword>
<evidence type="ECO:0000256" key="6">
    <source>
        <dbReference type="ARBA" id="ARBA00022840"/>
    </source>
</evidence>
<dbReference type="Gene3D" id="3.80.10.10">
    <property type="entry name" value="Ribonuclease Inhibitor"/>
    <property type="match status" value="2"/>
</dbReference>
<accession>A0ABD1UYW7</accession>
<dbReference type="InterPro" id="IPR032675">
    <property type="entry name" value="LRR_dom_sf"/>
</dbReference>
<evidence type="ECO:0000256" key="7">
    <source>
        <dbReference type="SAM" id="SignalP"/>
    </source>
</evidence>
<feature type="signal peptide" evidence="7">
    <location>
        <begin position="1"/>
        <end position="23"/>
    </location>
</feature>
<evidence type="ECO:0000256" key="2">
    <source>
        <dbReference type="ARBA" id="ARBA00022614"/>
    </source>
</evidence>
<evidence type="ECO:0000259" key="8">
    <source>
        <dbReference type="Pfam" id="PF23559"/>
    </source>
</evidence>
<name>A0ABD1UYW7_9LAMI</name>
<keyword evidence="3" id="KW-0677">Repeat</keyword>
<dbReference type="InterPro" id="IPR027417">
    <property type="entry name" value="P-loop_NTPase"/>
</dbReference>
<dbReference type="SUPFAM" id="SSF52540">
    <property type="entry name" value="P-loop containing nucleoside triphosphate hydrolases"/>
    <property type="match status" value="1"/>
</dbReference>
<gene>
    <name evidence="9" type="ORF">Fot_22722</name>
</gene>
<dbReference type="InterPro" id="IPR058922">
    <property type="entry name" value="WHD_DRP"/>
</dbReference>
<dbReference type="InterPro" id="IPR036388">
    <property type="entry name" value="WH-like_DNA-bd_sf"/>
</dbReference>
<evidence type="ECO:0000256" key="3">
    <source>
        <dbReference type="ARBA" id="ARBA00022737"/>
    </source>
</evidence>
<evidence type="ECO:0000256" key="4">
    <source>
        <dbReference type="ARBA" id="ARBA00022741"/>
    </source>
</evidence>
<keyword evidence="5" id="KW-0611">Plant defense</keyword>
<dbReference type="EMBL" id="JBFOLJ010000006">
    <property type="protein sequence ID" value="KAL2530121.1"/>
    <property type="molecule type" value="Genomic_DNA"/>
</dbReference>
<feature type="domain" description="Disease resistance protein winged helix" evidence="8">
    <location>
        <begin position="74"/>
        <end position="141"/>
    </location>
</feature>
<comment type="similarity">
    <text evidence="1">Belongs to the disease resistance NB-LRR family.</text>
</comment>
<dbReference type="AlphaFoldDB" id="A0ABD1UYW7"/>
<dbReference type="Gene3D" id="1.10.8.430">
    <property type="entry name" value="Helical domain of apoptotic protease-activating factors"/>
    <property type="match status" value="1"/>
</dbReference>
<evidence type="ECO:0000313" key="9">
    <source>
        <dbReference type="EMBL" id="KAL2530121.1"/>
    </source>
</evidence>
<feature type="chain" id="PRO_5044764435" evidence="7">
    <location>
        <begin position="24"/>
        <end position="346"/>
    </location>
</feature>
<proteinExistence type="inferred from homology"/>
<sequence>MTKRCSGLPLALVTLAGSMRGMADIHEWRDASEELDESCMGQADMENGVLPILVYAFNRLKNSKLKSCFLYCSLYPEDYDIPRDELIANFISEELMDTRSSRRAEFDQGHAILNKLEKACLVEIWTDREVMRMHDLIRDMALTITKHNPRYMVKAGLELTEIPKIQNWTKDLDKVSLMDNSIHDISLDTSPKCPRLSSLILSKNYLLKFIPECFFEQIETSIEQLPNSISHLEKLNALLLGGCGNLVYVPPLEKLRLLRQLDLTGTSIEEVPKGMESLTNLKILYLDCCNLRNMTTGIFHRLTHLQELTLPCHVVHPTDVEGLKQLELFDGRLNSVSDLNQLIKSQ</sequence>
<dbReference type="SUPFAM" id="SSF52058">
    <property type="entry name" value="L domain-like"/>
    <property type="match status" value="1"/>
</dbReference>
<organism evidence="9 10">
    <name type="scientific">Forsythia ovata</name>
    <dbReference type="NCBI Taxonomy" id="205694"/>
    <lineage>
        <taxon>Eukaryota</taxon>
        <taxon>Viridiplantae</taxon>
        <taxon>Streptophyta</taxon>
        <taxon>Embryophyta</taxon>
        <taxon>Tracheophyta</taxon>
        <taxon>Spermatophyta</taxon>
        <taxon>Magnoliopsida</taxon>
        <taxon>eudicotyledons</taxon>
        <taxon>Gunneridae</taxon>
        <taxon>Pentapetalae</taxon>
        <taxon>asterids</taxon>
        <taxon>lamiids</taxon>
        <taxon>Lamiales</taxon>
        <taxon>Oleaceae</taxon>
        <taxon>Forsythieae</taxon>
        <taxon>Forsythia</taxon>
    </lineage>
</organism>
<dbReference type="Proteomes" id="UP001604277">
    <property type="component" value="Unassembled WGS sequence"/>
</dbReference>
<keyword evidence="7" id="KW-0732">Signal</keyword>